<dbReference type="InterPro" id="IPR015943">
    <property type="entry name" value="WD40/YVTN_repeat-like_dom_sf"/>
</dbReference>
<protein>
    <recommendedName>
        <fullName evidence="8">WD repeat-containing protein 34</fullName>
    </recommendedName>
</protein>
<keyword evidence="2" id="KW-0963">Cytoplasm</keyword>
<dbReference type="PANTHER" id="PTHR12442">
    <property type="entry name" value="DYNEIN INTERMEDIATE CHAIN"/>
    <property type="match status" value="1"/>
</dbReference>
<dbReference type="PROSITE" id="PS50082">
    <property type="entry name" value="WD_REPEATS_2"/>
    <property type="match status" value="1"/>
</dbReference>
<dbReference type="OrthoDB" id="445052at2759"/>
<dbReference type="GO" id="GO:0045503">
    <property type="term" value="F:dynein light chain binding"/>
    <property type="evidence" value="ECO:0007669"/>
    <property type="project" value="TreeGrafter"/>
</dbReference>
<reference evidence="6" key="2">
    <citation type="submission" date="2017-10" db="EMBL/GenBank/DDBJ databases">
        <title>Ladona fulva Genome sequencing and assembly.</title>
        <authorList>
            <person name="Murali S."/>
            <person name="Richards S."/>
            <person name="Bandaranaike D."/>
            <person name="Bellair M."/>
            <person name="Blankenburg K."/>
            <person name="Chao H."/>
            <person name="Dinh H."/>
            <person name="Doddapaneni H."/>
            <person name="Dugan-Rocha S."/>
            <person name="Elkadiri S."/>
            <person name="Gnanaolivu R."/>
            <person name="Hernandez B."/>
            <person name="Skinner E."/>
            <person name="Javaid M."/>
            <person name="Lee S."/>
            <person name="Li M."/>
            <person name="Ming W."/>
            <person name="Munidasa M."/>
            <person name="Muniz J."/>
            <person name="Nguyen L."/>
            <person name="Hughes D."/>
            <person name="Osuji N."/>
            <person name="Pu L.-L."/>
            <person name="Puazo M."/>
            <person name="Qu C."/>
            <person name="Quiroz J."/>
            <person name="Raj R."/>
            <person name="Weissenberger G."/>
            <person name="Xin Y."/>
            <person name="Zou X."/>
            <person name="Han Y."/>
            <person name="Worley K."/>
            <person name="Muzny D."/>
            <person name="Gibbs R."/>
        </authorList>
    </citation>
    <scope>NUCLEOTIDE SEQUENCE</scope>
    <source>
        <strain evidence="6">Sampled in the wild</strain>
    </source>
</reference>
<dbReference type="SMART" id="SM00320">
    <property type="entry name" value="WD40"/>
    <property type="match status" value="4"/>
</dbReference>
<gene>
    <name evidence="6" type="ORF">J437_LFUL008603</name>
</gene>
<dbReference type="GO" id="GO:0045504">
    <property type="term" value="F:dynein heavy chain binding"/>
    <property type="evidence" value="ECO:0007669"/>
    <property type="project" value="TreeGrafter"/>
</dbReference>
<reference evidence="6" key="1">
    <citation type="submission" date="2013-04" db="EMBL/GenBank/DDBJ databases">
        <authorList>
            <person name="Qu J."/>
            <person name="Murali S.C."/>
            <person name="Bandaranaike D."/>
            <person name="Bellair M."/>
            <person name="Blankenburg K."/>
            <person name="Chao H."/>
            <person name="Dinh H."/>
            <person name="Doddapaneni H."/>
            <person name="Downs B."/>
            <person name="Dugan-Rocha S."/>
            <person name="Elkadiri S."/>
            <person name="Gnanaolivu R.D."/>
            <person name="Hernandez B."/>
            <person name="Javaid M."/>
            <person name="Jayaseelan J.C."/>
            <person name="Lee S."/>
            <person name="Li M."/>
            <person name="Ming W."/>
            <person name="Munidasa M."/>
            <person name="Muniz J."/>
            <person name="Nguyen L."/>
            <person name="Ongeri F."/>
            <person name="Osuji N."/>
            <person name="Pu L.-L."/>
            <person name="Puazo M."/>
            <person name="Qu C."/>
            <person name="Quiroz J."/>
            <person name="Raj R."/>
            <person name="Weissenberger G."/>
            <person name="Xin Y."/>
            <person name="Zou X."/>
            <person name="Han Y."/>
            <person name="Richards S."/>
            <person name="Worley K."/>
            <person name="Muzny D."/>
            <person name="Gibbs R."/>
        </authorList>
    </citation>
    <scope>NUCLEOTIDE SEQUENCE</scope>
    <source>
        <strain evidence="6">Sampled in the wild</strain>
    </source>
</reference>
<keyword evidence="7" id="KW-1185">Reference proteome</keyword>
<evidence type="ECO:0000256" key="1">
    <source>
        <dbReference type="ARBA" id="ARBA00004496"/>
    </source>
</evidence>
<dbReference type="Gene3D" id="2.130.10.10">
    <property type="entry name" value="YVTN repeat-like/Quinoprotein amine dehydrogenase"/>
    <property type="match status" value="2"/>
</dbReference>
<evidence type="ECO:0000256" key="3">
    <source>
        <dbReference type="ARBA" id="ARBA00022574"/>
    </source>
</evidence>
<dbReference type="GO" id="GO:0097014">
    <property type="term" value="C:ciliary plasm"/>
    <property type="evidence" value="ECO:0007669"/>
    <property type="project" value="TreeGrafter"/>
</dbReference>
<dbReference type="Pfam" id="PF00400">
    <property type="entry name" value="WD40"/>
    <property type="match status" value="1"/>
</dbReference>
<evidence type="ECO:0000313" key="7">
    <source>
        <dbReference type="Proteomes" id="UP000792457"/>
    </source>
</evidence>
<dbReference type="AlphaFoldDB" id="A0A8K0P3K4"/>
<dbReference type="GO" id="GO:0042073">
    <property type="term" value="P:intraciliary transport"/>
    <property type="evidence" value="ECO:0007669"/>
    <property type="project" value="TreeGrafter"/>
</dbReference>
<comment type="subcellular location">
    <subcellularLocation>
        <location evidence="1">Cytoplasm</location>
    </subcellularLocation>
</comment>
<keyword evidence="3 5" id="KW-0853">WD repeat</keyword>
<dbReference type="SUPFAM" id="SSF50978">
    <property type="entry name" value="WD40 repeat-like"/>
    <property type="match status" value="1"/>
</dbReference>
<evidence type="ECO:0008006" key="8">
    <source>
        <dbReference type="Google" id="ProtNLM"/>
    </source>
</evidence>
<comment type="caution">
    <text evidence="6">The sequence shown here is derived from an EMBL/GenBank/DDBJ whole genome shotgun (WGS) entry which is preliminary data.</text>
</comment>
<feature type="non-terminal residue" evidence="6">
    <location>
        <position position="1"/>
    </location>
</feature>
<sequence>MLFLENCLQTVMFQDETHEPVSVESSIQVVSSLSDNESQTKACKYETREAQAGAVSHAETQTDSPVPRIQPHVQYDEGRLADFLKRICPKVLGELDKVQKSRAFDRYYSSRVEEDKIPRKLHSLNPSSGLPIECRLNCLTWSCTGAVLALGYGSVNHESWCDHRSKINLFNINRPNFSTTTPNQTLETKSCVSCLRGHVNESSTLAAGLVNGEVLVWNLQWEDDCLFGSSETSGGGHEDAVVQIYWITDPSSDLGSSKSILVSASRDGQLIFWHLTSKTGGLRRGQGFGIPYSHLPQLEKGRGLNLSPDELLPITCFSFMTNNSSNFVVAVENGGLFRCSTITTKPISGIDPEVNLSDPSSGSFQSHNGQIRDVQFSPDQHQMFISCSSDGEIRLYNYEQSSPLRTILHDEGIVNGLSWSPSNSGIFLCWGIDATVYFYDLNPTSLSPAFCLKNSTENLKVNFALHSPQ</sequence>
<keyword evidence="4" id="KW-0677">Repeat</keyword>
<dbReference type="InterPro" id="IPR001680">
    <property type="entry name" value="WD40_rpt"/>
</dbReference>
<accession>A0A8K0P3K4</accession>
<evidence type="ECO:0000256" key="5">
    <source>
        <dbReference type="PROSITE-ProRule" id="PRU00221"/>
    </source>
</evidence>
<organism evidence="6 7">
    <name type="scientific">Ladona fulva</name>
    <name type="common">Scarce chaser dragonfly</name>
    <name type="synonym">Libellula fulva</name>
    <dbReference type="NCBI Taxonomy" id="123851"/>
    <lineage>
        <taxon>Eukaryota</taxon>
        <taxon>Metazoa</taxon>
        <taxon>Ecdysozoa</taxon>
        <taxon>Arthropoda</taxon>
        <taxon>Hexapoda</taxon>
        <taxon>Insecta</taxon>
        <taxon>Pterygota</taxon>
        <taxon>Palaeoptera</taxon>
        <taxon>Odonata</taxon>
        <taxon>Epiprocta</taxon>
        <taxon>Anisoptera</taxon>
        <taxon>Libelluloidea</taxon>
        <taxon>Libellulidae</taxon>
        <taxon>Ladona</taxon>
    </lineage>
</organism>
<proteinExistence type="predicted"/>
<feature type="repeat" description="WD" evidence="5">
    <location>
        <begin position="364"/>
        <end position="406"/>
    </location>
</feature>
<name>A0A8K0P3K4_LADFU</name>
<dbReference type="InterPro" id="IPR036322">
    <property type="entry name" value="WD40_repeat_dom_sf"/>
</dbReference>
<dbReference type="InterPro" id="IPR050687">
    <property type="entry name" value="Dynein_IC"/>
</dbReference>
<dbReference type="Proteomes" id="UP000792457">
    <property type="component" value="Unassembled WGS sequence"/>
</dbReference>
<dbReference type="PANTHER" id="PTHR12442:SF26">
    <property type="entry name" value="CYTOPLASMIC DYNEIN 2 INTERMEDIATE CHAIN 2"/>
    <property type="match status" value="1"/>
</dbReference>
<evidence type="ECO:0000256" key="4">
    <source>
        <dbReference type="ARBA" id="ARBA00022737"/>
    </source>
</evidence>
<dbReference type="PROSITE" id="PS50294">
    <property type="entry name" value="WD_REPEATS_REGION"/>
    <property type="match status" value="1"/>
</dbReference>
<dbReference type="GO" id="GO:0005868">
    <property type="term" value="C:cytoplasmic dynein complex"/>
    <property type="evidence" value="ECO:0007669"/>
    <property type="project" value="TreeGrafter"/>
</dbReference>
<evidence type="ECO:0000313" key="6">
    <source>
        <dbReference type="EMBL" id="KAG8231832.1"/>
    </source>
</evidence>
<evidence type="ECO:0000256" key="2">
    <source>
        <dbReference type="ARBA" id="ARBA00022490"/>
    </source>
</evidence>
<dbReference type="EMBL" id="KZ308579">
    <property type="protein sequence ID" value="KAG8231832.1"/>
    <property type="molecule type" value="Genomic_DNA"/>
</dbReference>